<evidence type="ECO:0000256" key="4">
    <source>
        <dbReference type="SAM" id="Phobius"/>
    </source>
</evidence>
<dbReference type="GO" id="GO:0006788">
    <property type="term" value="P:heme oxidation"/>
    <property type="evidence" value="ECO:0007669"/>
    <property type="project" value="InterPro"/>
</dbReference>
<dbReference type="InterPro" id="IPR002051">
    <property type="entry name" value="Haem_Oase"/>
</dbReference>
<dbReference type="EMBL" id="FN655714">
    <property type="protein sequence ID" value="CBY39954.1"/>
    <property type="molecule type" value="Genomic_DNA"/>
</dbReference>
<dbReference type="GO" id="GO:0004392">
    <property type="term" value="F:heme oxygenase (decyclizing) activity"/>
    <property type="evidence" value="ECO:0007669"/>
    <property type="project" value="InterPro"/>
</dbReference>
<dbReference type="Gene3D" id="1.20.910.10">
    <property type="entry name" value="Heme oxygenase-like"/>
    <property type="match status" value="1"/>
</dbReference>
<evidence type="ECO:0000313" key="5">
    <source>
        <dbReference type="EMBL" id="CBY39954.1"/>
    </source>
</evidence>
<keyword evidence="4" id="KW-1133">Transmembrane helix</keyword>
<dbReference type="InterPro" id="IPR016084">
    <property type="entry name" value="Haem_Oase-like_multi-hlx"/>
</dbReference>
<dbReference type="InterPro" id="IPR016053">
    <property type="entry name" value="Haem_Oase-like"/>
</dbReference>
<dbReference type="Proteomes" id="UP000011014">
    <property type="component" value="Unassembled WGS sequence"/>
</dbReference>
<gene>
    <name evidence="5" type="ORF">GSOID_T00020551001</name>
</gene>
<feature type="transmembrane region" description="Helical" evidence="4">
    <location>
        <begin position="194"/>
        <end position="215"/>
    </location>
</feature>
<evidence type="ECO:0008006" key="6">
    <source>
        <dbReference type="Google" id="ProtNLM"/>
    </source>
</evidence>
<keyword evidence="1" id="KW-0349">Heme</keyword>
<keyword evidence="2" id="KW-0479">Metal-binding</keyword>
<dbReference type="PANTHER" id="PTHR10720:SF0">
    <property type="entry name" value="HEME OXYGENASE"/>
    <property type="match status" value="1"/>
</dbReference>
<accession>E4YWX1</accession>
<dbReference type="SUPFAM" id="SSF48613">
    <property type="entry name" value="Heme oxygenase-like"/>
    <property type="match status" value="1"/>
</dbReference>
<name>E4YWX1_OIKDI</name>
<dbReference type="AlphaFoldDB" id="E4YWX1"/>
<keyword evidence="4" id="KW-0812">Transmembrane</keyword>
<keyword evidence="3" id="KW-0408">Iron</keyword>
<dbReference type="Pfam" id="PF01126">
    <property type="entry name" value="Heme_oxygenase"/>
    <property type="match status" value="1"/>
</dbReference>
<organism evidence="5">
    <name type="scientific">Oikopleura dioica</name>
    <name type="common">Tunicate</name>
    <dbReference type="NCBI Taxonomy" id="34765"/>
    <lineage>
        <taxon>Eukaryota</taxon>
        <taxon>Metazoa</taxon>
        <taxon>Chordata</taxon>
        <taxon>Tunicata</taxon>
        <taxon>Appendicularia</taxon>
        <taxon>Copelata</taxon>
        <taxon>Oikopleuridae</taxon>
        <taxon>Oikopleura</taxon>
    </lineage>
</organism>
<evidence type="ECO:0000256" key="1">
    <source>
        <dbReference type="ARBA" id="ARBA00022617"/>
    </source>
</evidence>
<proteinExistence type="predicted"/>
<sequence>MKNATKKTHDVQDLAINGLFVLSLYTGRSDALWIEALSKFHYIFTELEFAFQEKKELEDFDIPGIPVAHLMRDDVSIFLDGVPAPSQATIEWITSIRKLLKTNPKLVAPYIYHMFLGLYSGGKILRHKFKLKGEAVKLDEKANNVKPALRLAFKKLYLENPELENEFYAHSENMFRLNNQIIKECELGSNKLKVFFTVTVLCVLISAIFSWFAYFR</sequence>
<keyword evidence="4" id="KW-0472">Membrane</keyword>
<protein>
    <recommendedName>
        <fullName evidence="6">Heme oxygenase</fullName>
    </recommendedName>
</protein>
<dbReference type="PANTHER" id="PTHR10720">
    <property type="entry name" value="HEME OXYGENASE"/>
    <property type="match status" value="1"/>
</dbReference>
<dbReference type="GO" id="GO:0046872">
    <property type="term" value="F:metal ion binding"/>
    <property type="evidence" value="ECO:0007669"/>
    <property type="project" value="UniProtKB-KW"/>
</dbReference>
<evidence type="ECO:0000256" key="2">
    <source>
        <dbReference type="ARBA" id="ARBA00022723"/>
    </source>
</evidence>
<reference evidence="5" key="1">
    <citation type="journal article" date="2010" name="Science">
        <title>Plasticity of animal genome architecture unmasked by rapid evolution of a pelagic tunicate.</title>
        <authorList>
            <person name="Denoeud F."/>
            <person name="Henriet S."/>
            <person name="Mungpakdee S."/>
            <person name="Aury J.M."/>
            <person name="Da Silva C."/>
            <person name="Brinkmann H."/>
            <person name="Mikhaleva J."/>
            <person name="Olsen L.C."/>
            <person name="Jubin C."/>
            <person name="Canestro C."/>
            <person name="Bouquet J.M."/>
            <person name="Danks G."/>
            <person name="Poulain J."/>
            <person name="Campsteijn C."/>
            <person name="Adamski M."/>
            <person name="Cross I."/>
            <person name="Yadetie F."/>
            <person name="Muffato M."/>
            <person name="Louis A."/>
            <person name="Butcher S."/>
            <person name="Tsagkogeorga G."/>
            <person name="Konrad A."/>
            <person name="Singh S."/>
            <person name="Jensen M.F."/>
            <person name="Cong E.H."/>
            <person name="Eikeseth-Otteraa H."/>
            <person name="Noel B."/>
            <person name="Anthouard V."/>
            <person name="Porcel B.M."/>
            <person name="Kachouri-Lafond R."/>
            <person name="Nishino A."/>
            <person name="Ugolini M."/>
            <person name="Chourrout P."/>
            <person name="Nishida H."/>
            <person name="Aasland R."/>
            <person name="Huzurbazar S."/>
            <person name="Westhof E."/>
            <person name="Delsuc F."/>
            <person name="Lehrach H."/>
            <person name="Reinhardt R."/>
            <person name="Weissenbach J."/>
            <person name="Roy S.W."/>
            <person name="Artiguenave F."/>
            <person name="Postlethwait J.H."/>
            <person name="Manak J.R."/>
            <person name="Thompson E.M."/>
            <person name="Jaillon O."/>
            <person name="Du Pasquier L."/>
            <person name="Boudinot P."/>
            <person name="Liberles D.A."/>
            <person name="Volff J.N."/>
            <person name="Philippe H."/>
            <person name="Lenhard B."/>
            <person name="Roest Crollius H."/>
            <person name="Wincker P."/>
            <person name="Chourrout D."/>
        </authorList>
    </citation>
    <scope>NUCLEOTIDE SEQUENCE [LARGE SCALE GENOMIC DNA]</scope>
</reference>
<evidence type="ECO:0000256" key="3">
    <source>
        <dbReference type="ARBA" id="ARBA00023004"/>
    </source>
</evidence>